<accession>A0A1I1B4R7</accession>
<keyword evidence="1" id="KW-0472">Membrane</keyword>
<dbReference type="AlphaFoldDB" id="A0A1I1B4R7"/>
<sequence length="105" mass="11387">MAYRWTMANDQGPTPHPRFHEDLVGLDPHDPEAQAFAAHLDRIQRCNPAFTVEASISGVADFAESSHRAAGLRWWGAVAVVVLILLGVVVAAWDTIGQVLSWLGG</sequence>
<evidence type="ECO:0000256" key="1">
    <source>
        <dbReference type="SAM" id="Phobius"/>
    </source>
</evidence>
<evidence type="ECO:0000313" key="2">
    <source>
        <dbReference type="EMBL" id="SFB45231.1"/>
    </source>
</evidence>
<organism evidence="2 3">
    <name type="scientific">Amycolatopsis marina</name>
    <dbReference type="NCBI Taxonomy" id="490629"/>
    <lineage>
        <taxon>Bacteria</taxon>
        <taxon>Bacillati</taxon>
        <taxon>Actinomycetota</taxon>
        <taxon>Actinomycetes</taxon>
        <taxon>Pseudonocardiales</taxon>
        <taxon>Pseudonocardiaceae</taxon>
        <taxon>Amycolatopsis</taxon>
    </lineage>
</organism>
<dbReference type="STRING" id="490629.SAMN05216266_11220"/>
<proteinExistence type="predicted"/>
<gene>
    <name evidence="2" type="ORF">SAMN05216266_11220</name>
</gene>
<keyword evidence="1" id="KW-1133">Transmembrane helix</keyword>
<evidence type="ECO:0000313" key="3">
    <source>
        <dbReference type="Proteomes" id="UP000243799"/>
    </source>
</evidence>
<dbReference type="EMBL" id="FOKG01000012">
    <property type="protein sequence ID" value="SFB45231.1"/>
    <property type="molecule type" value="Genomic_DNA"/>
</dbReference>
<keyword evidence="3" id="KW-1185">Reference proteome</keyword>
<dbReference type="Proteomes" id="UP000243799">
    <property type="component" value="Unassembled WGS sequence"/>
</dbReference>
<keyword evidence="1" id="KW-0812">Transmembrane</keyword>
<name>A0A1I1B4R7_9PSEU</name>
<feature type="transmembrane region" description="Helical" evidence="1">
    <location>
        <begin position="74"/>
        <end position="93"/>
    </location>
</feature>
<protein>
    <submittedName>
        <fullName evidence="2">Uncharacterized protein</fullName>
    </submittedName>
</protein>
<reference evidence="3" key="1">
    <citation type="submission" date="2016-10" db="EMBL/GenBank/DDBJ databases">
        <authorList>
            <person name="Varghese N."/>
            <person name="Submissions S."/>
        </authorList>
    </citation>
    <scope>NUCLEOTIDE SEQUENCE [LARGE SCALE GENOMIC DNA]</scope>
    <source>
        <strain evidence="3">CGMCC 4.3568</strain>
    </source>
</reference>